<reference evidence="17" key="2">
    <citation type="submission" date="2025-08" db="UniProtKB">
        <authorList>
            <consortium name="Ensembl"/>
        </authorList>
    </citation>
    <scope>IDENTIFICATION</scope>
</reference>
<dbReference type="PANTHER" id="PTHR11003:SF344">
    <property type="entry name" value="POTASSIUM CHANNEL SUBFAMILY K MEMBER 2-LIKE"/>
    <property type="match status" value="1"/>
</dbReference>
<dbReference type="PANTHER" id="PTHR11003">
    <property type="entry name" value="POTASSIUM CHANNEL, SUBFAMILY K"/>
    <property type="match status" value="1"/>
</dbReference>
<evidence type="ECO:0000256" key="4">
    <source>
        <dbReference type="ARBA" id="ARBA00022692"/>
    </source>
</evidence>
<dbReference type="SUPFAM" id="SSF81324">
    <property type="entry name" value="Voltage-gated potassium channels"/>
    <property type="match status" value="1"/>
</dbReference>
<evidence type="ECO:0000313" key="18">
    <source>
        <dbReference type="Proteomes" id="UP000265040"/>
    </source>
</evidence>
<evidence type="ECO:0000256" key="5">
    <source>
        <dbReference type="ARBA" id="ARBA00022958"/>
    </source>
</evidence>
<keyword evidence="4 14" id="KW-0812">Transmembrane</keyword>
<dbReference type="Proteomes" id="UP000265040">
    <property type="component" value="Chromosome 10"/>
</dbReference>
<keyword evidence="10 14" id="KW-0407">Ion channel</keyword>
<dbReference type="Ensembl" id="ENSATET00000076199.1">
    <property type="protein sequence ID" value="ENSATEP00000074648.1"/>
    <property type="gene ID" value="ENSATEG00000014653.3"/>
</dbReference>
<keyword evidence="6 15" id="KW-1133">Transmembrane helix</keyword>
<dbReference type="GO" id="GO:0022841">
    <property type="term" value="F:potassium ion leak channel activity"/>
    <property type="evidence" value="ECO:0007669"/>
    <property type="project" value="TreeGrafter"/>
</dbReference>
<dbReference type="GeneTree" id="ENSGT00940000160310"/>
<evidence type="ECO:0000256" key="11">
    <source>
        <dbReference type="ARBA" id="ARBA00034430"/>
    </source>
</evidence>
<evidence type="ECO:0000256" key="9">
    <source>
        <dbReference type="ARBA" id="ARBA00023157"/>
    </source>
</evidence>
<comment type="similarity">
    <text evidence="14">Belongs to the two pore domain potassium channel (TC 1.A.1.8) family.</text>
</comment>
<comment type="catalytic activity">
    <reaction evidence="11">
        <text>K(+)(in) = K(+)(out)</text>
        <dbReference type="Rhea" id="RHEA:29463"/>
        <dbReference type="ChEBI" id="CHEBI:29103"/>
    </reaction>
</comment>
<keyword evidence="2 14" id="KW-0813">Transport</keyword>
<evidence type="ECO:0000256" key="3">
    <source>
        <dbReference type="ARBA" id="ARBA00022475"/>
    </source>
</evidence>
<keyword evidence="18" id="KW-1185">Reference proteome</keyword>
<keyword evidence="7 14" id="KW-0406">Ion transport</keyword>
<evidence type="ECO:0000256" key="2">
    <source>
        <dbReference type="ARBA" id="ARBA00022448"/>
    </source>
</evidence>
<evidence type="ECO:0000256" key="1">
    <source>
        <dbReference type="ARBA" id="ARBA00004651"/>
    </source>
</evidence>
<dbReference type="InterPro" id="IPR003280">
    <property type="entry name" value="2pore_dom_K_chnl"/>
</dbReference>
<dbReference type="GO" id="GO:0015271">
    <property type="term" value="F:outward rectifier potassium channel activity"/>
    <property type="evidence" value="ECO:0007669"/>
    <property type="project" value="TreeGrafter"/>
</dbReference>
<feature type="transmembrane region" description="Helical" evidence="15">
    <location>
        <begin position="89"/>
        <end position="108"/>
    </location>
</feature>
<dbReference type="PRINTS" id="PR01499">
    <property type="entry name" value="TREKCHANNEL"/>
</dbReference>
<reference evidence="17" key="3">
    <citation type="submission" date="2025-09" db="UniProtKB">
        <authorList>
            <consortium name="Ensembl"/>
        </authorList>
    </citation>
    <scope>IDENTIFICATION</scope>
</reference>
<dbReference type="PRINTS" id="PR01333">
    <property type="entry name" value="2POREKCHANEL"/>
</dbReference>
<evidence type="ECO:0000256" key="6">
    <source>
        <dbReference type="ARBA" id="ARBA00022989"/>
    </source>
</evidence>
<evidence type="ECO:0000256" key="7">
    <source>
        <dbReference type="ARBA" id="ARBA00023065"/>
    </source>
</evidence>
<evidence type="ECO:0000259" key="16">
    <source>
        <dbReference type="Pfam" id="PF07885"/>
    </source>
</evidence>
<feature type="domain" description="Potassium channel" evidence="16">
    <location>
        <begin position="82"/>
        <end position="139"/>
    </location>
</feature>
<keyword evidence="5" id="KW-0630">Potassium</keyword>
<sequence>MRCTTLFALLMGVMLYLVMGALVFRTLEAPKESSAYEDLLKTKQNFLSNNSCVTEQDFRDLVKVSLHKLTGQGHNLSGLPANFSSRWDVASAFFFCGTIITTIGFGNLSPRTWYGQLFCVCYALVGIPMFGILLAGVGDHMGTMLRRAVAKIETLFLVRMVCPAQELNHSWV</sequence>
<dbReference type="InterPro" id="IPR003976">
    <property type="entry name" value="2pore_dom_K_chnl_TREK"/>
</dbReference>
<dbReference type="Gene3D" id="1.10.287.70">
    <property type="match status" value="1"/>
</dbReference>
<accession>A0AAQ6IM84</accession>
<organism evidence="17 18">
    <name type="scientific">Anabas testudineus</name>
    <name type="common">Climbing perch</name>
    <name type="synonym">Anthias testudineus</name>
    <dbReference type="NCBI Taxonomy" id="64144"/>
    <lineage>
        <taxon>Eukaryota</taxon>
        <taxon>Metazoa</taxon>
        <taxon>Chordata</taxon>
        <taxon>Craniata</taxon>
        <taxon>Vertebrata</taxon>
        <taxon>Euteleostomi</taxon>
        <taxon>Actinopterygii</taxon>
        <taxon>Neopterygii</taxon>
        <taxon>Teleostei</taxon>
        <taxon>Neoteleostei</taxon>
        <taxon>Acanthomorphata</taxon>
        <taxon>Anabantaria</taxon>
        <taxon>Anabantiformes</taxon>
        <taxon>Anabantoidei</taxon>
        <taxon>Anabantidae</taxon>
        <taxon>Anabas</taxon>
    </lineage>
</organism>
<reference evidence="17 18" key="1">
    <citation type="submission" date="2021-04" db="EMBL/GenBank/DDBJ databases">
        <authorList>
            <consortium name="Wellcome Sanger Institute Data Sharing"/>
        </authorList>
    </citation>
    <scope>NUCLEOTIDE SEQUENCE [LARGE SCALE GENOMIC DNA]</scope>
</reference>
<comment type="catalytic activity">
    <reaction evidence="12">
        <text>Rb(+)(in) = Rb(+)(out)</text>
        <dbReference type="Rhea" id="RHEA:78547"/>
        <dbReference type="ChEBI" id="CHEBI:49847"/>
    </reaction>
</comment>
<proteinExistence type="inferred from homology"/>
<evidence type="ECO:0000256" key="8">
    <source>
        <dbReference type="ARBA" id="ARBA00023136"/>
    </source>
</evidence>
<comment type="subcellular location">
    <subcellularLocation>
        <location evidence="1">Cell membrane</location>
        <topology evidence="1">Multi-pass membrane protein</topology>
    </subcellularLocation>
</comment>
<feature type="transmembrane region" description="Helical" evidence="15">
    <location>
        <begin position="114"/>
        <end position="137"/>
    </location>
</feature>
<feature type="transmembrane region" description="Helical" evidence="15">
    <location>
        <begin position="6"/>
        <end position="24"/>
    </location>
</feature>
<evidence type="ECO:0000256" key="13">
    <source>
        <dbReference type="ARBA" id="ARBA00044691"/>
    </source>
</evidence>
<keyword evidence="9" id="KW-1015">Disulfide bond</keyword>
<keyword evidence="3" id="KW-1003">Cell membrane</keyword>
<evidence type="ECO:0000256" key="14">
    <source>
        <dbReference type="RuleBase" id="RU003857"/>
    </source>
</evidence>
<dbReference type="Pfam" id="PF07885">
    <property type="entry name" value="Ion_trans_2"/>
    <property type="match status" value="1"/>
</dbReference>
<evidence type="ECO:0000256" key="15">
    <source>
        <dbReference type="SAM" id="Phobius"/>
    </source>
</evidence>
<keyword evidence="8 15" id="KW-0472">Membrane</keyword>
<evidence type="ECO:0000256" key="10">
    <source>
        <dbReference type="ARBA" id="ARBA00023303"/>
    </source>
</evidence>
<evidence type="ECO:0000313" key="17">
    <source>
        <dbReference type="Ensembl" id="ENSATEP00000074648.1"/>
    </source>
</evidence>
<evidence type="ECO:0000256" key="12">
    <source>
        <dbReference type="ARBA" id="ARBA00044657"/>
    </source>
</evidence>
<dbReference type="GO" id="GO:0005886">
    <property type="term" value="C:plasma membrane"/>
    <property type="evidence" value="ECO:0007669"/>
    <property type="project" value="UniProtKB-SubCell"/>
</dbReference>
<comment type="catalytic activity">
    <reaction evidence="13">
        <text>Cs(+)(in) = Cs(+)(out)</text>
        <dbReference type="Rhea" id="RHEA:78555"/>
        <dbReference type="ChEBI" id="CHEBI:49547"/>
    </reaction>
</comment>
<protein>
    <recommendedName>
        <fullName evidence="16">Potassium channel domain-containing protein</fullName>
    </recommendedName>
</protein>
<dbReference type="AlphaFoldDB" id="A0AAQ6IM84"/>
<dbReference type="InterPro" id="IPR013099">
    <property type="entry name" value="K_chnl_dom"/>
</dbReference>
<dbReference type="GO" id="GO:0030322">
    <property type="term" value="P:stabilization of membrane potential"/>
    <property type="evidence" value="ECO:0007669"/>
    <property type="project" value="TreeGrafter"/>
</dbReference>
<name>A0AAQ6IM84_ANATE</name>